<feature type="transmembrane region" description="Helical" evidence="1">
    <location>
        <begin position="192"/>
        <end position="211"/>
    </location>
</feature>
<dbReference type="Pfam" id="PF17329">
    <property type="entry name" value="DUF5367"/>
    <property type="match status" value="1"/>
</dbReference>
<sequence length="218" mass="23392">MQTLNRLSPKTSKRLGVILFVVSCLTLVAALTLPFVTLPLAGTARAGLITGIAVLGELAFAASVALLGKEYVNKIKAYVVVPVAPFRSFFLGAGVVVWAVATLLLRFVGQYLLVPGNTPLTIAAFVGVAIGMVLLMNILYRTRHVRESEKLLAATLFALPGMLFDAGTLFFFTDVFPNMPASAVRPEADSLFAAWLFCGYSFIILSGLITIRKPNRPA</sequence>
<gene>
    <name evidence="2" type="ORF">EQG79_12410</name>
</gene>
<comment type="caution">
    <text evidence="2">The sequence shown here is derived from an EMBL/GenBank/DDBJ whole genome shotgun (WGS) entry which is preliminary data.</text>
</comment>
<feature type="transmembrane region" description="Helical" evidence="1">
    <location>
        <begin position="151"/>
        <end position="172"/>
    </location>
</feature>
<keyword evidence="1" id="KW-0812">Transmembrane</keyword>
<proteinExistence type="predicted"/>
<dbReference type="AlphaFoldDB" id="A0A4Q2UIX7"/>
<feature type="transmembrane region" description="Helical" evidence="1">
    <location>
        <begin position="120"/>
        <end position="139"/>
    </location>
</feature>
<feature type="transmembrane region" description="Helical" evidence="1">
    <location>
        <begin position="46"/>
        <end position="68"/>
    </location>
</feature>
<organism evidence="2 3">
    <name type="scientific">Spirosoma sordidisoli</name>
    <dbReference type="NCBI Taxonomy" id="2502893"/>
    <lineage>
        <taxon>Bacteria</taxon>
        <taxon>Pseudomonadati</taxon>
        <taxon>Bacteroidota</taxon>
        <taxon>Cytophagia</taxon>
        <taxon>Cytophagales</taxon>
        <taxon>Cytophagaceae</taxon>
        <taxon>Spirosoma</taxon>
    </lineage>
</organism>
<dbReference type="Proteomes" id="UP000290407">
    <property type="component" value="Unassembled WGS sequence"/>
</dbReference>
<dbReference type="EMBL" id="SBLB01000003">
    <property type="protein sequence ID" value="RYC69407.1"/>
    <property type="molecule type" value="Genomic_DNA"/>
</dbReference>
<keyword evidence="3" id="KW-1185">Reference proteome</keyword>
<evidence type="ECO:0000313" key="2">
    <source>
        <dbReference type="EMBL" id="RYC69407.1"/>
    </source>
</evidence>
<name>A0A4Q2UIX7_9BACT</name>
<evidence type="ECO:0000313" key="3">
    <source>
        <dbReference type="Proteomes" id="UP000290407"/>
    </source>
</evidence>
<accession>A0A4Q2UIX7</accession>
<dbReference type="InterPro" id="IPR047961">
    <property type="entry name" value="Transp_suffix-like"/>
</dbReference>
<keyword evidence="1" id="KW-0472">Membrane</keyword>
<dbReference type="InterPro" id="IPR020509">
    <property type="entry name" value="Uncharacterised_YnzE"/>
</dbReference>
<feature type="transmembrane region" description="Helical" evidence="1">
    <location>
        <begin position="89"/>
        <end position="108"/>
    </location>
</feature>
<keyword evidence="1" id="KW-1133">Transmembrane helix</keyword>
<dbReference type="NCBIfam" id="NF033684">
    <property type="entry name" value="suffix_2_RND"/>
    <property type="match status" value="1"/>
</dbReference>
<reference evidence="2 3" key="1">
    <citation type="submission" date="2019-01" db="EMBL/GenBank/DDBJ databases">
        <title>Spirosoma flava sp. nov., a propanil-degrading bacterium isolated from herbicide-contaminated soil.</title>
        <authorList>
            <person name="Zhang L."/>
            <person name="Jiang J.-D."/>
        </authorList>
    </citation>
    <scope>NUCLEOTIDE SEQUENCE [LARGE SCALE GENOMIC DNA]</scope>
    <source>
        <strain evidence="2 3">TY50</strain>
    </source>
</reference>
<protein>
    <submittedName>
        <fullName evidence="2">Transporter suffix domain-containing protein</fullName>
    </submittedName>
</protein>
<evidence type="ECO:0000256" key="1">
    <source>
        <dbReference type="SAM" id="Phobius"/>
    </source>
</evidence>
<dbReference type="RefSeq" id="WP_129601666.1">
    <property type="nucleotide sequence ID" value="NZ_SBLB01000003.1"/>
</dbReference>